<organism evidence="1">
    <name type="scientific">Tanacetum cinerariifolium</name>
    <name type="common">Dalmatian daisy</name>
    <name type="synonym">Chrysanthemum cinerariifolium</name>
    <dbReference type="NCBI Taxonomy" id="118510"/>
    <lineage>
        <taxon>Eukaryota</taxon>
        <taxon>Viridiplantae</taxon>
        <taxon>Streptophyta</taxon>
        <taxon>Embryophyta</taxon>
        <taxon>Tracheophyta</taxon>
        <taxon>Spermatophyta</taxon>
        <taxon>Magnoliopsida</taxon>
        <taxon>eudicotyledons</taxon>
        <taxon>Gunneridae</taxon>
        <taxon>Pentapetalae</taxon>
        <taxon>asterids</taxon>
        <taxon>campanulids</taxon>
        <taxon>Asterales</taxon>
        <taxon>Asteraceae</taxon>
        <taxon>Asteroideae</taxon>
        <taxon>Anthemideae</taxon>
        <taxon>Anthemidinae</taxon>
        <taxon>Tanacetum</taxon>
    </lineage>
</organism>
<proteinExistence type="predicted"/>
<protein>
    <submittedName>
        <fullName evidence="1">Uncharacterized protein</fullName>
    </submittedName>
</protein>
<comment type="caution">
    <text evidence="1">The sequence shown here is derived from an EMBL/GenBank/DDBJ whole genome shotgun (WGS) entry which is preliminary data.</text>
</comment>
<evidence type="ECO:0000313" key="1">
    <source>
        <dbReference type="EMBL" id="GFA08911.1"/>
    </source>
</evidence>
<dbReference type="AlphaFoldDB" id="A0A699J439"/>
<accession>A0A699J439</accession>
<reference evidence="1" key="1">
    <citation type="journal article" date="2019" name="Sci. Rep.">
        <title>Draft genome of Tanacetum cinerariifolium, the natural source of mosquito coil.</title>
        <authorList>
            <person name="Yamashiro T."/>
            <person name="Shiraishi A."/>
            <person name="Satake H."/>
            <person name="Nakayama K."/>
        </authorList>
    </citation>
    <scope>NUCLEOTIDE SEQUENCE</scope>
</reference>
<sequence length="61" mass="6271">DSVGADLFDQNQRNEGFCHVGLGAQGHMGCWGINGTVQVRGSVRERAVGVMGVLAGNSVVG</sequence>
<gene>
    <name evidence="1" type="ORF">Tci_580883</name>
</gene>
<dbReference type="EMBL" id="BKCJ010367216">
    <property type="protein sequence ID" value="GFA08911.1"/>
    <property type="molecule type" value="Genomic_DNA"/>
</dbReference>
<name>A0A699J439_TANCI</name>
<feature type="non-terminal residue" evidence="1">
    <location>
        <position position="1"/>
    </location>
</feature>